<dbReference type="GO" id="GO:0005886">
    <property type="term" value="C:plasma membrane"/>
    <property type="evidence" value="ECO:0007669"/>
    <property type="project" value="TreeGrafter"/>
</dbReference>
<keyword evidence="1" id="KW-1133">Transmembrane helix</keyword>
<evidence type="ECO:0000313" key="3">
    <source>
        <dbReference type="EMBL" id="MBR7784644.1"/>
    </source>
</evidence>
<comment type="caution">
    <text evidence="3">The sequence shown here is derived from an EMBL/GenBank/DDBJ whole genome shotgun (WGS) entry which is preliminary data.</text>
</comment>
<protein>
    <submittedName>
        <fullName evidence="3">Ferrous iron transporter B</fullName>
    </submittedName>
</protein>
<organism evidence="3 4">
    <name type="scientific">Undibacterium luofuense</name>
    <dbReference type="NCBI Taxonomy" id="2828733"/>
    <lineage>
        <taxon>Bacteria</taxon>
        <taxon>Pseudomonadati</taxon>
        <taxon>Pseudomonadota</taxon>
        <taxon>Betaproteobacteria</taxon>
        <taxon>Burkholderiales</taxon>
        <taxon>Oxalobacteraceae</taxon>
        <taxon>Undibacterium</taxon>
    </lineage>
</organism>
<dbReference type="Pfam" id="PF07664">
    <property type="entry name" value="FeoB_C"/>
    <property type="match status" value="1"/>
</dbReference>
<feature type="transmembrane region" description="Helical" evidence="1">
    <location>
        <begin position="78"/>
        <end position="96"/>
    </location>
</feature>
<feature type="domain" description="Ferrous iron transport protein B C-terminal" evidence="2">
    <location>
        <begin position="22"/>
        <end position="74"/>
    </location>
</feature>
<dbReference type="InterPro" id="IPR050860">
    <property type="entry name" value="FeoB_GTPase"/>
</dbReference>
<dbReference type="PANTHER" id="PTHR43185:SF1">
    <property type="entry name" value="FE(2+) TRANSPORTER FEOB"/>
    <property type="match status" value="1"/>
</dbReference>
<evidence type="ECO:0000313" key="4">
    <source>
        <dbReference type="Proteomes" id="UP000680067"/>
    </source>
</evidence>
<keyword evidence="4" id="KW-1185">Reference proteome</keyword>
<gene>
    <name evidence="3" type="ORF">KDM89_21155</name>
</gene>
<keyword evidence="1" id="KW-0472">Membrane</keyword>
<evidence type="ECO:0000256" key="1">
    <source>
        <dbReference type="SAM" id="Phobius"/>
    </source>
</evidence>
<dbReference type="EMBL" id="JAGSPN010000442">
    <property type="protein sequence ID" value="MBR7784644.1"/>
    <property type="molecule type" value="Genomic_DNA"/>
</dbReference>
<dbReference type="AlphaFoldDB" id="A0A941I9B6"/>
<feature type="non-terminal residue" evidence="3">
    <location>
        <position position="1"/>
    </location>
</feature>
<dbReference type="PANTHER" id="PTHR43185">
    <property type="entry name" value="FERROUS IRON TRANSPORT PROTEIN B"/>
    <property type="match status" value="1"/>
</dbReference>
<feature type="transmembrane region" description="Helical" evidence="1">
    <location>
        <begin position="20"/>
        <end position="40"/>
    </location>
</feature>
<dbReference type="GO" id="GO:0015093">
    <property type="term" value="F:ferrous iron transmembrane transporter activity"/>
    <property type="evidence" value="ECO:0007669"/>
    <property type="project" value="InterPro"/>
</dbReference>
<dbReference type="Proteomes" id="UP000680067">
    <property type="component" value="Unassembled WGS sequence"/>
</dbReference>
<dbReference type="InterPro" id="IPR011640">
    <property type="entry name" value="Fe2_transport_prot_B_C"/>
</dbReference>
<proteinExistence type="predicted"/>
<reference evidence="3" key="1">
    <citation type="submission" date="2021-04" db="EMBL/GenBank/DDBJ databases">
        <title>novel species isolated from subtropical streams in China.</title>
        <authorList>
            <person name="Lu H."/>
        </authorList>
    </citation>
    <scope>NUCLEOTIDE SEQUENCE</scope>
    <source>
        <strain evidence="3">LFS511W</strain>
    </source>
</reference>
<feature type="non-terminal residue" evidence="3">
    <location>
        <position position="106"/>
    </location>
</feature>
<accession>A0A941I9B6</accession>
<sequence length="106" mass="11733">IIAAFIPEREVLGVLSLQGLVLFALYLAGIVSAMLVALVFKKKWGSAEKHPLMLELPDYRLPNGRNLLLGLWERVKVFTTRVGTIILALMVLLWFLSSFPGAPDNA</sequence>
<evidence type="ECO:0000259" key="2">
    <source>
        <dbReference type="Pfam" id="PF07664"/>
    </source>
</evidence>
<keyword evidence="1" id="KW-0812">Transmembrane</keyword>
<name>A0A941I9B6_9BURK</name>